<evidence type="ECO:0000256" key="1">
    <source>
        <dbReference type="SAM" id="MobiDB-lite"/>
    </source>
</evidence>
<feature type="compositionally biased region" description="Low complexity" evidence="1">
    <location>
        <begin position="36"/>
        <end position="46"/>
    </location>
</feature>
<dbReference type="AlphaFoldDB" id="A0AAP0JJM7"/>
<dbReference type="Proteomes" id="UP001420932">
    <property type="component" value="Unassembled WGS sequence"/>
</dbReference>
<dbReference type="EMBL" id="JBBNAF010000006">
    <property type="protein sequence ID" value="KAK9134855.1"/>
    <property type="molecule type" value="Genomic_DNA"/>
</dbReference>
<feature type="region of interest" description="Disordered" evidence="1">
    <location>
        <begin position="27"/>
        <end position="98"/>
    </location>
</feature>
<gene>
    <name evidence="2" type="ORF">Syun_014185</name>
</gene>
<reference evidence="2 3" key="1">
    <citation type="submission" date="2024-01" db="EMBL/GenBank/DDBJ databases">
        <title>Genome assemblies of Stephania.</title>
        <authorList>
            <person name="Yang L."/>
        </authorList>
    </citation>
    <scope>NUCLEOTIDE SEQUENCE [LARGE SCALE GENOMIC DNA]</scope>
    <source>
        <strain evidence="2">YNDBR</strain>
        <tissue evidence="2">Leaf</tissue>
    </source>
</reference>
<comment type="caution">
    <text evidence="2">The sequence shown here is derived from an EMBL/GenBank/DDBJ whole genome shotgun (WGS) entry which is preliminary data.</text>
</comment>
<sequence>MPSFKTPFSDEFMKILTSKLGKLQISSDIPSPAVAKPQPSSSNPPSSKDKGPAIMTLSPAQAHITAMSRTESESHPAESPTSESQPDSNSETSSLPEIHRLMRHAKRWISWRELVSEFESSETRRRRRLKEQIRLDSAFET</sequence>
<evidence type="ECO:0000313" key="3">
    <source>
        <dbReference type="Proteomes" id="UP001420932"/>
    </source>
</evidence>
<feature type="compositionally biased region" description="Polar residues" evidence="1">
    <location>
        <begin position="79"/>
        <end position="95"/>
    </location>
</feature>
<proteinExistence type="predicted"/>
<evidence type="ECO:0000313" key="2">
    <source>
        <dbReference type="EMBL" id="KAK9134855.1"/>
    </source>
</evidence>
<accession>A0AAP0JJM7</accession>
<protein>
    <submittedName>
        <fullName evidence="2">Uncharacterized protein</fullName>
    </submittedName>
</protein>
<name>A0AAP0JJM7_9MAGN</name>
<keyword evidence="3" id="KW-1185">Reference proteome</keyword>
<organism evidence="2 3">
    <name type="scientific">Stephania yunnanensis</name>
    <dbReference type="NCBI Taxonomy" id="152371"/>
    <lineage>
        <taxon>Eukaryota</taxon>
        <taxon>Viridiplantae</taxon>
        <taxon>Streptophyta</taxon>
        <taxon>Embryophyta</taxon>
        <taxon>Tracheophyta</taxon>
        <taxon>Spermatophyta</taxon>
        <taxon>Magnoliopsida</taxon>
        <taxon>Ranunculales</taxon>
        <taxon>Menispermaceae</taxon>
        <taxon>Menispermoideae</taxon>
        <taxon>Cissampelideae</taxon>
        <taxon>Stephania</taxon>
    </lineage>
</organism>